<accession>A0A7E4VXD1</accession>
<dbReference type="AlphaFoldDB" id="A0A7E4VXD1"/>
<reference evidence="2" key="2">
    <citation type="submission" date="2020-10" db="UniProtKB">
        <authorList>
            <consortium name="WormBaseParasite"/>
        </authorList>
    </citation>
    <scope>IDENTIFICATION</scope>
</reference>
<evidence type="ECO:0000313" key="2">
    <source>
        <dbReference type="WBParaSite" id="Pan_g3964.t1"/>
    </source>
</evidence>
<protein>
    <submittedName>
        <fullName evidence="2">Lipocalin</fullName>
    </submittedName>
</protein>
<reference evidence="1" key="1">
    <citation type="journal article" date="2013" name="Genetics">
        <title>The draft genome and transcriptome of Panagrellus redivivus are shaped by the harsh demands of a free-living lifestyle.</title>
        <authorList>
            <person name="Srinivasan J."/>
            <person name="Dillman A.R."/>
            <person name="Macchietto M.G."/>
            <person name="Heikkinen L."/>
            <person name="Lakso M."/>
            <person name="Fracchia K.M."/>
            <person name="Antoshechkin I."/>
            <person name="Mortazavi A."/>
            <person name="Wong G."/>
            <person name="Sternberg P.W."/>
        </authorList>
    </citation>
    <scope>NUCLEOTIDE SEQUENCE [LARGE SCALE GENOMIC DNA]</scope>
    <source>
        <strain evidence="1">MT8872</strain>
    </source>
</reference>
<dbReference type="Proteomes" id="UP000492821">
    <property type="component" value="Unassembled WGS sequence"/>
</dbReference>
<dbReference type="WBParaSite" id="Pan_g3964.t1">
    <property type="protein sequence ID" value="Pan_g3964.t1"/>
    <property type="gene ID" value="Pan_g3964"/>
</dbReference>
<organism evidence="1 2">
    <name type="scientific">Panagrellus redivivus</name>
    <name type="common">Microworm</name>
    <dbReference type="NCBI Taxonomy" id="6233"/>
    <lineage>
        <taxon>Eukaryota</taxon>
        <taxon>Metazoa</taxon>
        <taxon>Ecdysozoa</taxon>
        <taxon>Nematoda</taxon>
        <taxon>Chromadorea</taxon>
        <taxon>Rhabditida</taxon>
        <taxon>Tylenchina</taxon>
        <taxon>Panagrolaimomorpha</taxon>
        <taxon>Panagrolaimoidea</taxon>
        <taxon>Panagrolaimidae</taxon>
        <taxon>Panagrellus</taxon>
    </lineage>
</organism>
<evidence type="ECO:0000313" key="1">
    <source>
        <dbReference type="Proteomes" id="UP000492821"/>
    </source>
</evidence>
<proteinExistence type="predicted"/>
<keyword evidence="1" id="KW-1185">Reference proteome</keyword>
<name>A0A7E4VXD1_PANRE</name>
<sequence>MHECKDNYGDVERDICHEDVNGTGTVSQQLRGMLSRQRKRQRITAWGQKWVRRWKTKRGEKASAGTDEREESEERVTCPDMINTWRLLIARTPFGHRPRLRVNPATLARVNGETVRWYSGSTEAKRTLAVDNASKEAMLKWKRNKRVTDKIPPRMCTEGRDVFYKSAECRVAFANKCKTETANARIRTTSMSSSHRRRVLFIDFDIR</sequence>